<feature type="transmembrane region" description="Helical" evidence="1">
    <location>
        <begin position="62"/>
        <end position="81"/>
    </location>
</feature>
<dbReference type="Pfam" id="PF06912">
    <property type="entry name" value="DUF1275"/>
    <property type="match status" value="1"/>
</dbReference>
<accession>A0A1C6YYM6</accession>
<proteinExistence type="predicted"/>
<evidence type="ECO:0000313" key="3">
    <source>
        <dbReference type="Proteomes" id="UP000094844"/>
    </source>
</evidence>
<protein>
    <recommendedName>
        <fullName evidence="4">DUF1275 domain-containing protein</fullName>
    </recommendedName>
</protein>
<dbReference type="Proteomes" id="UP000094844">
    <property type="component" value="Unassembled WGS sequence"/>
</dbReference>
<feature type="transmembrane region" description="Helical" evidence="1">
    <location>
        <begin position="196"/>
        <end position="214"/>
    </location>
</feature>
<keyword evidence="1" id="KW-0812">Transmembrane</keyword>
<dbReference type="AlphaFoldDB" id="A0A1C6YYM6"/>
<dbReference type="InterPro" id="IPR010699">
    <property type="entry name" value="DUF1275"/>
</dbReference>
<organism evidence="2 3">
    <name type="scientific">Hafnia alvei</name>
    <dbReference type="NCBI Taxonomy" id="569"/>
    <lineage>
        <taxon>Bacteria</taxon>
        <taxon>Pseudomonadati</taxon>
        <taxon>Pseudomonadota</taxon>
        <taxon>Gammaproteobacteria</taxon>
        <taxon>Enterobacterales</taxon>
        <taxon>Hafniaceae</taxon>
        <taxon>Hafnia</taxon>
    </lineage>
</organism>
<dbReference type="EMBL" id="FMIQ01000024">
    <property type="protein sequence ID" value="SCM51855.1"/>
    <property type="molecule type" value="Genomic_DNA"/>
</dbReference>
<evidence type="ECO:0000313" key="2">
    <source>
        <dbReference type="EMBL" id="SCM51855.1"/>
    </source>
</evidence>
<keyword evidence="1" id="KW-1133">Transmembrane helix</keyword>
<keyword evidence="1" id="KW-0472">Membrane</keyword>
<feature type="transmembrane region" description="Helical" evidence="1">
    <location>
        <begin position="156"/>
        <end position="175"/>
    </location>
</feature>
<dbReference type="PATRIC" id="fig|569.29.peg.3472"/>
<feature type="transmembrane region" description="Helical" evidence="1">
    <location>
        <begin position="93"/>
        <end position="113"/>
    </location>
</feature>
<evidence type="ECO:0000256" key="1">
    <source>
        <dbReference type="SAM" id="Phobius"/>
    </source>
</evidence>
<feature type="transmembrane region" description="Helical" evidence="1">
    <location>
        <begin position="125"/>
        <end position="144"/>
    </location>
</feature>
<sequence>MNKISIYKTVNHEIHYAMSFIGGSIEIISFKFLYKALIGYMTSNMVFGINSLAENSFDFSSIYHILIVVIWMIIGAGHQFVADRYTFKKSSPLYGYAIGLSTACFFLILFMQLGHYMYTNNLLHLTPNASVMPLVTIGLVFMYIQNYIIKSGGTSYPTTTSVVTTVYILMITHIIKACNKKNDISQRKQDLDEGRHYIMVIIHFFLGAFITVKLSQEFDFLGLYLAFFILLLITFRVWVKHSNLKKT</sequence>
<dbReference type="OrthoDB" id="6414749at2"/>
<feature type="transmembrane region" description="Helical" evidence="1">
    <location>
        <begin position="220"/>
        <end position="239"/>
    </location>
</feature>
<dbReference type="RefSeq" id="WP_046450513.1">
    <property type="nucleotide sequence ID" value="NZ_FMIQ01000024.1"/>
</dbReference>
<gene>
    <name evidence="2" type="ORF">BN1044_01323</name>
</gene>
<name>A0A1C6YYM6_HAFAL</name>
<evidence type="ECO:0008006" key="4">
    <source>
        <dbReference type="Google" id="ProtNLM"/>
    </source>
</evidence>
<reference evidence="2 3" key="1">
    <citation type="submission" date="2016-09" db="EMBL/GenBank/DDBJ databases">
        <authorList>
            <person name="Capua I."/>
            <person name="De Benedictis P."/>
            <person name="Joannis T."/>
            <person name="Lombin L.H."/>
            <person name="Cattoli G."/>
        </authorList>
    </citation>
    <scope>NUCLEOTIDE SEQUENCE [LARGE SCALE GENOMIC DNA]</scope>
    <source>
        <strain evidence="2 3">GB001</strain>
    </source>
</reference>